<dbReference type="OrthoDB" id="5293819at2"/>
<dbReference type="Gene3D" id="3.10.180.10">
    <property type="entry name" value="2,3-Dihydroxybiphenyl 1,2-Dioxygenase, domain 1"/>
    <property type="match status" value="1"/>
</dbReference>
<dbReference type="SUPFAM" id="SSF54593">
    <property type="entry name" value="Glyoxalase/Bleomycin resistance protein/Dihydroxybiphenyl dioxygenase"/>
    <property type="match status" value="1"/>
</dbReference>
<dbReference type="KEGG" id="nja:NSJP_2605"/>
<dbReference type="STRING" id="1325564.NSJP_2605"/>
<dbReference type="AlphaFoldDB" id="A0A1W1I6X8"/>
<reference evidence="2 3" key="1">
    <citation type="submission" date="2017-03" db="EMBL/GenBank/DDBJ databases">
        <authorList>
            <person name="Afonso C.L."/>
            <person name="Miller P.J."/>
            <person name="Scott M.A."/>
            <person name="Spackman E."/>
            <person name="Goraichik I."/>
            <person name="Dimitrov K.M."/>
            <person name="Suarez D.L."/>
            <person name="Swayne D.E."/>
        </authorList>
    </citation>
    <scope>NUCLEOTIDE SEQUENCE [LARGE SCALE GENOMIC DNA]</scope>
    <source>
        <strain evidence="2">Genome sequencing of Nitrospira japonica strain NJ11</strain>
    </source>
</reference>
<dbReference type="Proteomes" id="UP000192042">
    <property type="component" value="Chromosome I"/>
</dbReference>
<dbReference type="GO" id="GO:0032259">
    <property type="term" value="P:methylation"/>
    <property type="evidence" value="ECO:0007669"/>
    <property type="project" value="UniProtKB-KW"/>
</dbReference>
<protein>
    <submittedName>
        <fullName evidence="2">Putative 3-demethylubiquinone-9 3-O-methyltransferase</fullName>
        <ecNumber evidence="2">2.1.1.64</ecNumber>
    </submittedName>
</protein>
<sequence length="161" mass="18079">MQRITPCLWFDDQAEDAAKFYVSVFKNSRMGPITRYGGAGANVSGRPKGSVMTVTFHIEGQEFVALNGGPLFKFSEAISLMVKCRSQHEIDEMWAKLSEGGQEGPCGWLKDQYGLSWQIVVPAWDEMLRDANPEKSERVMAAILQMSKPDMQQVQHAYDGR</sequence>
<gene>
    <name evidence="2" type="ORF">NSJP_2605</name>
</gene>
<dbReference type="EMBL" id="LT828648">
    <property type="protein sequence ID" value="SLM48772.1"/>
    <property type="molecule type" value="Genomic_DNA"/>
</dbReference>
<evidence type="ECO:0000259" key="1">
    <source>
        <dbReference type="Pfam" id="PF06983"/>
    </source>
</evidence>
<dbReference type="InterPro" id="IPR029068">
    <property type="entry name" value="Glyas_Bleomycin-R_OHBP_Dase"/>
</dbReference>
<keyword evidence="2" id="KW-0830">Ubiquinone</keyword>
<organism evidence="2 3">
    <name type="scientific">Nitrospira japonica</name>
    <dbReference type="NCBI Taxonomy" id="1325564"/>
    <lineage>
        <taxon>Bacteria</taxon>
        <taxon>Pseudomonadati</taxon>
        <taxon>Nitrospirota</taxon>
        <taxon>Nitrospiria</taxon>
        <taxon>Nitrospirales</taxon>
        <taxon>Nitrospiraceae</taxon>
        <taxon>Nitrospira</taxon>
    </lineage>
</organism>
<keyword evidence="2" id="KW-0808">Transferase</keyword>
<dbReference type="Pfam" id="PF06983">
    <property type="entry name" value="3-dmu-9_3-mt"/>
    <property type="match status" value="1"/>
</dbReference>
<dbReference type="RefSeq" id="WP_080887107.1">
    <property type="nucleotide sequence ID" value="NZ_LT828648.1"/>
</dbReference>
<dbReference type="GO" id="GO:0061542">
    <property type="term" value="F:3-demethylubiquinol 3-O-methyltransferase activity"/>
    <property type="evidence" value="ECO:0007669"/>
    <property type="project" value="UniProtKB-EC"/>
</dbReference>
<name>A0A1W1I6X8_9BACT</name>
<evidence type="ECO:0000313" key="2">
    <source>
        <dbReference type="EMBL" id="SLM48772.1"/>
    </source>
</evidence>
<feature type="domain" description="PhnB-like" evidence="1">
    <location>
        <begin position="2"/>
        <end position="120"/>
    </location>
</feature>
<evidence type="ECO:0000313" key="3">
    <source>
        <dbReference type="Proteomes" id="UP000192042"/>
    </source>
</evidence>
<keyword evidence="2" id="KW-0489">Methyltransferase</keyword>
<keyword evidence="3" id="KW-1185">Reference proteome</keyword>
<dbReference type="InterPro" id="IPR009725">
    <property type="entry name" value="3_dmu_93_MTrfase"/>
</dbReference>
<proteinExistence type="predicted"/>
<dbReference type="PANTHER" id="PTHR33990">
    <property type="entry name" value="PROTEIN YJDN-RELATED"/>
    <property type="match status" value="1"/>
</dbReference>
<dbReference type="EC" id="2.1.1.64" evidence="2"/>
<dbReference type="CDD" id="cd06588">
    <property type="entry name" value="PhnB_like"/>
    <property type="match status" value="1"/>
</dbReference>
<dbReference type="PIRSF" id="PIRSF021700">
    <property type="entry name" value="3_dmu_93_MTrfase"/>
    <property type="match status" value="1"/>
</dbReference>
<accession>A0A1W1I6X8</accession>
<dbReference type="InterPro" id="IPR028973">
    <property type="entry name" value="PhnB-like"/>
</dbReference>